<feature type="transmembrane region" description="Helical" evidence="5">
    <location>
        <begin position="12"/>
        <end position="42"/>
    </location>
</feature>
<feature type="transmembrane region" description="Helical" evidence="5">
    <location>
        <begin position="62"/>
        <end position="79"/>
    </location>
</feature>
<dbReference type="InterPro" id="IPR007016">
    <property type="entry name" value="O-antigen_ligase-rel_domated"/>
</dbReference>
<keyword evidence="3 5" id="KW-1133">Transmembrane helix</keyword>
<feature type="transmembrane region" description="Helical" evidence="5">
    <location>
        <begin position="224"/>
        <end position="242"/>
    </location>
</feature>
<dbReference type="GO" id="GO:0016020">
    <property type="term" value="C:membrane"/>
    <property type="evidence" value="ECO:0007669"/>
    <property type="project" value="UniProtKB-SubCell"/>
</dbReference>
<feature type="transmembrane region" description="Helical" evidence="5">
    <location>
        <begin position="201"/>
        <end position="217"/>
    </location>
</feature>
<evidence type="ECO:0000256" key="2">
    <source>
        <dbReference type="ARBA" id="ARBA00022692"/>
    </source>
</evidence>
<keyword evidence="7" id="KW-0436">Ligase</keyword>
<evidence type="ECO:0000256" key="3">
    <source>
        <dbReference type="ARBA" id="ARBA00022989"/>
    </source>
</evidence>
<feature type="transmembrane region" description="Helical" evidence="5">
    <location>
        <begin position="149"/>
        <end position="167"/>
    </location>
</feature>
<dbReference type="PANTHER" id="PTHR37422">
    <property type="entry name" value="TEICHURONIC ACID BIOSYNTHESIS PROTEIN TUAE"/>
    <property type="match status" value="1"/>
</dbReference>
<dbReference type="GO" id="GO:0016874">
    <property type="term" value="F:ligase activity"/>
    <property type="evidence" value="ECO:0007669"/>
    <property type="project" value="UniProtKB-KW"/>
</dbReference>
<comment type="subcellular location">
    <subcellularLocation>
        <location evidence="1">Membrane</location>
        <topology evidence="1">Multi-pass membrane protein</topology>
    </subcellularLocation>
</comment>
<feature type="transmembrane region" description="Helical" evidence="5">
    <location>
        <begin position="324"/>
        <end position="344"/>
    </location>
</feature>
<sequence>MKNFRERIDIYLNYLMLAYAFILPLSRAGIIAITMLLIIIFLLDKNLKFNLIKIWETPLPRIIIIFILFNIISLLWVSNKNILEAVRYIVKYWYFFPSFIFFIFLKKENIPKVISAFIMGMFISEIIAYGIFFELWQWKNITPDNPSPFMHHIEYSTFLAFTALLLLNRIFNEGNIKSKIFYSIFFTTILGNLFLTNGRTGQISFIIGLIFLGFMSFKNRTKAIFTTLILSIFIISMAYNFSDTFHKRVYIGKNDIVQVIQNENYCSSWGARVGFWIIAFDITKRNPILGVGVNDNMSESHILIKNKFPEMQCIDYLPHFHNQYLQIITATGVIGLLIFLTIFYRILKLEIKSNQFNNIKIIFLSVMIFGFFTEPLLHAQFSMLFFSLIVGILLAQKRIESEI</sequence>
<reference evidence="7" key="1">
    <citation type="submission" date="2016-10" db="EMBL/GenBank/DDBJ databases">
        <authorList>
            <person name="de Groot N.N."/>
        </authorList>
    </citation>
    <scope>NUCLEOTIDE SEQUENCE</scope>
</reference>
<dbReference type="InterPro" id="IPR051533">
    <property type="entry name" value="WaaL-like"/>
</dbReference>
<feature type="transmembrane region" description="Helical" evidence="5">
    <location>
        <begin position="379"/>
        <end position="395"/>
    </location>
</feature>
<dbReference type="PANTHER" id="PTHR37422:SF13">
    <property type="entry name" value="LIPOPOLYSACCHARIDE BIOSYNTHESIS PROTEIN PA4999-RELATED"/>
    <property type="match status" value="1"/>
</dbReference>
<evidence type="ECO:0000256" key="4">
    <source>
        <dbReference type="ARBA" id="ARBA00023136"/>
    </source>
</evidence>
<keyword evidence="4 5" id="KW-0472">Membrane</keyword>
<evidence type="ECO:0000259" key="6">
    <source>
        <dbReference type="Pfam" id="PF04932"/>
    </source>
</evidence>
<organism evidence="7">
    <name type="scientific">hydrothermal vent metagenome</name>
    <dbReference type="NCBI Taxonomy" id="652676"/>
    <lineage>
        <taxon>unclassified sequences</taxon>
        <taxon>metagenomes</taxon>
        <taxon>ecological metagenomes</taxon>
    </lineage>
</organism>
<proteinExistence type="predicted"/>
<dbReference type="EMBL" id="FPHG01000048">
    <property type="protein sequence ID" value="SFV61689.1"/>
    <property type="molecule type" value="Genomic_DNA"/>
</dbReference>
<dbReference type="AlphaFoldDB" id="A0A1W1C7F5"/>
<feature type="transmembrane region" description="Helical" evidence="5">
    <location>
        <begin position="117"/>
        <end position="137"/>
    </location>
</feature>
<name>A0A1W1C7F5_9ZZZZ</name>
<evidence type="ECO:0000256" key="5">
    <source>
        <dbReference type="SAM" id="Phobius"/>
    </source>
</evidence>
<evidence type="ECO:0000256" key="1">
    <source>
        <dbReference type="ARBA" id="ARBA00004141"/>
    </source>
</evidence>
<dbReference type="Pfam" id="PF04932">
    <property type="entry name" value="Wzy_C"/>
    <property type="match status" value="1"/>
</dbReference>
<evidence type="ECO:0000313" key="7">
    <source>
        <dbReference type="EMBL" id="SFV61689.1"/>
    </source>
</evidence>
<keyword evidence="2 5" id="KW-0812">Transmembrane</keyword>
<accession>A0A1W1C7F5</accession>
<feature type="domain" description="O-antigen ligase-related" evidence="6">
    <location>
        <begin position="186"/>
        <end position="340"/>
    </location>
</feature>
<feature type="transmembrane region" description="Helical" evidence="5">
    <location>
        <begin position="179"/>
        <end position="195"/>
    </location>
</feature>
<protein>
    <submittedName>
        <fullName evidence="7">Putative O-antigen ligase WaaL</fullName>
    </submittedName>
</protein>
<gene>
    <name evidence="7" type="ORF">MNB_SV-9-1490</name>
</gene>
<feature type="transmembrane region" description="Helical" evidence="5">
    <location>
        <begin position="356"/>
        <end position="373"/>
    </location>
</feature>